<dbReference type="EMBL" id="BQNB010017655">
    <property type="protein sequence ID" value="GJT65730.1"/>
    <property type="molecule type" value="Genomic_DNA"/>
</dbReference>
<reference evidence="2" key="1">
    <citation type="journal article" date="2022" name="Int. J. Mol. Sci.">
        <title>Draft Genome of Tanacetum Coccineum: Genomic Comparison of Closely Related Tanacetum-Family Plants.</title>
        <authorList>
            <person name="Yamashiro T."/>
            <person name="Shiraishi A."/>
            <person name="Nakayama K."/>
            <person name="Satake H."/>
        </authorList>
    </citation>
    <scope>NUCLEOTIDE SEQUENCE</scope>
</reference>
<reference evidence="2" key="2">
    <citation type="submission" date="2022-01" db="EMBL/GenBank/DDBJ databases">
        <authorList>
            <person name="Yamashiro T."/>
            <person name="Shiraishi A."/>
            <person name="Satake H."/>
            <person name="Nakayama K."/>
        </authorList>
    </citation>
    <scope>NUCLEOTIDE SEQUENCE</scope>
</reference>
<name>A0ABQ5FS31_9ASTR</name>
<organism evidence="2 3">
    <name type="scientific">Tanacetum coccineum</name>
    <dbReference type="NCBI Taxonomy" id="301880"/>
    <lineage>
        <taxon>Eukaryota</taxon>
        <taxon>Viridiplantae</taxon>
        <taxon>Streptophyta</taxon>
        <taxon>Embryophyta</taxon>
        <taxon>Tracheophyta</taxon>
        <taxon>Spermatophyta</taxon>
        <taxon>Magnoliopsida</taxon>
        <taxon>eudicotyledons</taxon>
        <taxon>Gunneridae</taxon>
        <taxon>Pentapetalae</taxon>
        <taxon>asterids</taxon>
        <taxon>campanulids</taxon>
        <taxon>Asterales</taxon>
        <taxon>Asteraceae</taxon>
        <taxon>Asteroideae</taxon>
        <taxon>Anthemideae</taxon>
        <taxon>Anthemidinae</taxon>
        <taxon>Tanacetum</taxon>
    </lineage>
</organism>
<dbReference type="Proteomes" id="UP001151760">
    <property type="component" value="Unassembled WGS sequence"/>
</dbReference>
<protein>
    <submittedName>
        <fullName evidence="2">Uncharacterized protein</fullName>
    </submittedName>
</protein>
<keyword evidence="3" id="KW-1185">Reference proteome</keyword>
<accession>A0ABQ5FS31</accession>
<sequence>MLTQQDIYAAGSENRPPMLKQDRTMFPLSSRASSVMLRNPNGNGNVVAAQAEGNAIRNNGNQISDLDEIKEVNANYILMANLQQASTSGTQTDKAPVYDSDGSVEIHKIIKDEIFPIVNPSDARLQNFEIQFLKEAVKFVRDFKSLANKADESLATPHSNFEYRKSSVPLGESFC</sequence>
<feature type="region of interest" description="Disordered" evidence="1">
    <location>
        <begin position="1"/>
        <end position="20"/>
    </location>
</feature>
<comment type="caution">
    <text evidence="2">The sequence shown here is derived from an EMBL/GenBank/DDBJ whole genome shotgun (WGS) entry which is preliminary data.</text>
</comment>
<gene>
    <name evidence="2" type="ORF">Tco_1017210</name>
</gene>
<evidence type="ECO:0000256" key="1">
    <source>
        <dbReference type="SAM" id="MobiDB-lite"/>
    </source>
</evidence>
<evidence type="ECO:0000313" key="2">
    <source>
        <dbReference type="EMBL" id="GJT65730.1"/>
    </source>
</evidence>
<evidence type="ECO:0000313" key="3">
    <source>
        <dbReference type="Proteomes" id="UP001151760"/>
    </source>
</evidence>
<proteinExistence type="predicted"/>